<protein>
    <submittedName>
        <fullName evidence="1">Uncharacterized protein</fullName>
    </submittedName>
</protein>
<accession>A0ABD1XJM2</accession>
<keyword evidence="2" id="KW-1185">Reference proteome</keyword>
<dbReference type="EMBL" id="JBHFFA010000008">
    <property type="protein sequence ID" value="KAL2608898.1"/>
    <property type="molecule type" value="Genomic_DNA"/>
</dbReference>
<organism evidence="1 2">
    <name type="scientific">Riccia fluitans</name>
    <dbReference type="NCBI Taxonomy" id="41844"/>
    <lineage>
        <taxon>Eukaryota</taxon>
        <taxon>Viridiplantae</taxon>
        <taxon>Streptophyta</taxon>
        <taxon>Embryophyta</taxon>
        <taxon>Marchantiophyta</taxon>
        <taxon>Marchantiopsida</taxon>
        <taxon>Marchantiidae</taxon>
        <taxon>Marchantiales</taxon>
        <taxon>Ricciaceae</taxon>
        <taxon>Riccia</taxon>
    </lineage>
</organism>
<sequence>MGALITRFKAYRSQISNEIDDSVMLEHFINSLSGFIGYRTINVVCPTSLEDAYGMAMQMEGTYEPHMLQLDVWRTFGPEGAQVHNMPAIPAGPSLYVLPAPPVPALVYQYGASQVPILPALGYGIPIAPILIPNLQVPTQVQYQSPVDPTIKKLMAQVEAL</sequence>
<dbReference type="Proteomes" id="UP001605036">
    <property type="component" value="Unassembled WGS sequence"/>
</dbReference>
<dbReference type="AlphaFoldDB" id="A0ABD1XJM2"/>
<gene>
    <name evidence="1" type="ORF">R1flu_027471</name>
</gene>
<reference evidence="1 2" key="1">
    <citation type="submission" date="2024-09" db="EMBL/GenBank/DDBJ databases">
        <title>Chromosome-scale assembly of Riccia fluitans.</title>
        <authorList>
            <person name="Paukszto L."/>
            <person name="Sawicki J."/>
            <person name="Karawczyk K."/>
            <person name="Piernik-Szablinska J."/>
            <person name="Szczecinska M."/>
            <person name="Mazdziarz M."/>
        </authorList>
    </citation>
    <scope>NUCLEOTIDE SEQUENCE [LARGE SCALE GENOMIC DNA]</scope>
    <source>
        <strain evidence="1">Rf_01</strain>
        <tissue evidence="1">Aerial parts of the thallus</tissue>
    </source>
</reference>
<comment type="caution">
    <text evidence="1">The sequence shown here is derived from an EMBL/GenBank/DDBJ whole genome shotgun (WGS) entry which is preliminary data.</text>
</comment>
<name>A0ABD1XJM2_9MARC</name>
<proteinExistence type="predicted"/>
<evidence type="ECO:0000313" key="1">
    <source>
        <dbReference type="EMBL" id="KAL2608898.1"/>
    </source>
</evidence>
<evidence type="ECO:0000313" key="2">
    <source>
        <dbReference type="Proteomes" id="UP001605036"/>
    </source>
</evidence>